<dbReference type="InterPro" id="IPR006311">
    <property type="entry name" value="TAT_signal"/>
</dbReference>
<dbReference type="GeneID" id="37638961"/>
<dbReference type="RefSeq" id="WP_117364557.1">
    <property type="nucleotide sequence ID" value="NZ_CP024047.1"/>
</dbReference>
<evidence type="ECO:0000313" key="4">
    <source>
        <dbReference type="EMBL" id="AXR78490.1"/>
    </source>
</evidence>
<evidence type="ECO:0000256" key="2">
    <source>
        <dbReference type="SAM" id="Phobius"/>
    </source>
</evidence>
<protein>
    <recommendedName>
        <fullName evidence="3">Envelope protein N-terminal domain-containing protein</fullName>
    </recommendedName>
</protein>
<keyword evidence="2" id="KW-1133">Transmembrane helix</keyword>
<evidence type="ECO:0000259" key="3">
    <source>
        <dbReference type="Pfam" id="PF26255"/>
    </source>
</evidence>
<reference evidence="5" key="1">
    <citation type="submission" date="2017-10" db="EMBL/GenBank/DDBJ databases">
        <title>Phenotypic and genomic properties of facultatively anaerobic sulfur-reducing natronoarchaea from hypersaline soda lakes.</title>
        <authorList>
            <person name="Sorokin D.Y."/>
            <person name="Kublanov I.V."/>
            <person name="Roman P."/>
            <person name="Sinninghe Damste J.S."/>
            <person name="Golyshin P.N."/>
            <person name="Rojo D."/>
            <person name="Ciordia S."/>
            <person name="Mena Md.C."/>
            <person name="Ferrer M."/>
            <person name="Messina E."/>
            <person name="Smedile F."/>
            <person name="La Spada G."/>
            <person name="La Cono V."/>
            <person name="Yakimov M.M."/>
        </authorList>
    </citation>
    <scope>NUCLEOTIDE SEQUENCE [LARGE SCALE GENOMIC DNA]</scope>
    <source>
        <strain evidence="5">AArc1</strain>
    </source>
</reference>
<dbReference type="PROSITE" id="PS51318">
    <property type="entry name" value="TAT"/>
    <property type="match status" value="1"/>
</dbReference>
<dbReference type="KEGG" id="nan:AArc1_2174"/>
<dbReference type="EMBL" id="CP024047">
    <property type="protein sequence ID" value="AXR78490.1"/>
    <property type="molecule type" value="Genomic_DNA"/>
</dbReference>
<accession>A0A346PG45</accession>
<name>A0A346PG45_9EURY</name>
<feature type="region of interest" description="Disordered" evidence="1">
    <location>
        <begin position="1"/>
        <end position="20"/>
    </location>
</feature>
<feature type="compositionally biased region" description="Polar residues" evidence="1">
    <location>
        <begin position="1"/>
        <end position="11"/>
    </location>
</feature>
<feature type="domain" description="Envelope protein N-terminal" evidence="3">
    <location>
        <begin position="146"/>
        <end position="384"/>
    </location>
</feature>
<dbReference type="AlphaFoldDB" id="A0A346PG45"/>
<sequence>MTTADDSSPRPTTHDHPADVDQLLENDATRRGILRGLGAAGTVTLAGAASSGTVAADARTDPASGSTGRFYTAAGWAVDTFDSFTSSGYDEEEVKEQLADQQRHEIAMSADQLKRHVIEGDLHDFLQTVQPDDVESSEFFGVLLGELDTAVFETVVDGGDPIDAENEAMDRINEVASDRVRNLLRSLNELMGDLERHFATFEREQGDDGDYYIDEEDETDAGLEAEFTFQPPITTGYSRVKEIDVELWSGDTETVRVLESYISPSSRSIIDEETEPDYLDTPVPSRFFPDSYDYDDHRTDRTLTVQDEDYEDIDLVVEKYNEAISAVREARDEIIDNIGEYIEDVMEEVDSGELDEHELLSPTDVMDQYGDVEGMDYVAASAMARGMDVPDDLGYVVEIEHEDVSGQEGMVFANMDYSSLRETEYEYDPDAGELVIDPDSIMDGAIYTVEFEDSDSASVAWGQIDTDDGIVDDDVSDDTEIPSDDAVEEINVHTSAQLRSFVEEGETLSDDHYNTILFSYEGGSGTETETIREGDVKFVSIEKDGEDVDRMRLEGFETTTRDPALALDVQRERADGGFDLDELEDAGGILPGIDIDAGTGAAVGGAFAGVLIIAAVVFTVVGWFTDLLPWT</sequence>
<gene>
    <name evidence="4" type="ORF">AArc1_2174</name>
</gene>
<proteinExistence type="predicted"/>
<feature type="transmembrane region" description="Helical" evidence="2">
    <location>
        <begin position="601"/>
        <end position="624"/>
    </location>
</feature>
<evidence type="ECO:0000313" key="5">
    <source>
        <dbReference type="Proteomes" id="UP000258707"/>
    </source>
</evidence>
<keyword evidence="2" id="KW-0472">Membrane</keyword>
<dbReference type="Proteomes" id="UP000258707">
    <property type="component" value="Chromosome"/>
</dbReference>
<dbReference type="InterPro" id="IPR058677">
    <property type="entry name" value="ORF4_N"/>
</dbReference>
<dbReference type="Pfam" id="PF26255">
    <property type="entry name" value="Viral_env_HRPV"/>
    <property type="match status" value="1"/>
</dbReference>
<keyword evidence="2" id="KW-0812">Transmembrane</keyword>
<evidence type="ECO:0000256" key="1">
    <source>
        <dbReference type="SAM" id="MobiDB-lite"/>
    </source>
</evidence>
<organism evidence="4 5">
    <name type="scientific">Natrarchaeobaculum sulfurireducens</name>
    <dbReference type="NCBI Taxonomy" id="2044521"/>
    <lineage>
        <taxon>Archaea</taxon>
        <taxon>Methanobacteriati</taxon>
        <taxon>Methanobacteriota</taxon>
        <taxon>Stenosarchaea group</taxon>
        <taxon>Halobacteria</taxon>
        <taxon>Halobacteriales</taxon>
        <taxon>Natrialbaceae</taxon>
        <taxon>Natrarchaeobaculum</taxon>
    </lineage>
</organism>